<reference evidence="1 2" key="1">
    <citation type="submission" date="2016-11" db="EMBL/GenBank/DDBJ databases">
        <title>Mixed transmission modes and dynamic genome evolution in an obligate animal-bacterial symbiosis.</title>
        <authorList>
            <person name="Russell S.L."/>
            <person name="Corbett-Detig R.B."/>
            <person name="Cavanaugh C.M."/>
        </authorList>
    </citation>
    <scope>NUCLEOTIDE SEQUENCE [LARGE SCALE GENOMIC DNA]</scope>
    <source>
        <strain evidence="1">Sp-SM6</strain>
    </source>
</reference>
<dbReference type="AlphaFoldDB" id="A0A1T2LBY9"/>
<gene>
    <name evidence="1" type="ORF">BOW52_02390</name>
</gene>
<keyword evidence="2" id="KW-1185">Reference proteome</keyword>
<sequence>MKKEPKSLRQILRKAPSIKKLLQEADADHNRLIQLRQMLPAELASHCVNVHQQKGTMIIYLNSPAWASRMRLISKKLAEKLEVRYISCKVQASRTQQKITTRTTSAARHSDRAADLIESSIGQSSDPELDAILKRLAQAVRPKH</sequence>
<dbReference type="Pfam" id="PF05258">
    <property type="entry name" value="DciA"/>
    <property type="match status" value="1"/>
</dbReference>
<proteinExistence type="predicted"/>
<evidence type="ECO:0000313" key="1">
    <source>
        <dbReference type="EMBL" id="OOZ42600.1"/>
    </source>
</evidence>
<dbReference type="Proteomes" id="UP000190198">
    <property type="component" value="Unassembled WGS sequence"/>
</dbReference>
<evidence type="ECO:0008006" key="3">
    <source>
        <dbReference type="Google" id="ProtNLM"/>
    </source>
</evidence>
<name>A0A1T2LBY9_9GAMM</name>
<dbReference type="OrthoDB" id="7061986at2"/>
<dbReference type="InterPro" id="IPR007922">
    <property type="entry name" value="DciA-like"/>
</dbReference>
<protein>
    <recommendedName>
        <fullName evidence="3">RNA-binding protein</fullName>
    </recommendedName>
</protein>
<accession>A0A1T2LBY9</accession>
<evidence type="ECO:0000313" key="2">
    <source>
        <dbReference type="Proteomes" id="UP000190198"/>
    </source>
</evidence>
<dbReference type="EMBL" id="MPRK01000024">
    <property type="protein sequence ID" value="OOZ42600.1"/>
    <property type="molecule type" value="Genomic_DNA"/>
</dbReference>
<dbReference type="RefSeq" id="WP_078476268.1">
    <property type="nucleotide sequence ID" value="NZ_MPRK01000024.1"/>
</dbReference>
<comment type="caution">
    <text evidence="1">The sequence shown here is derived from an EMBL/GenBank/DDBJ whole genome shotgun (WGS) entry which is preliminary data.</text>
</comment>
<organism evidence="1 2">
    <name type="scientific">Solemya elarraichensis gill symbiont</name>
    <dbReference type="NCBI Taxonomy" id="1918949"/>
    <lineage>
        <taxon>Bacteria</taxon>
        <taxon>Pseudomonadati</taxon>
        <taxon>Pseudomonadota</taxon>
        <taxon>Gammaproteobacteria</taxon>
        <taxon>sulfur-oxidizing symbionts</taxon>
    </lineage>
</organism>